<comment type="caution">
    <text evidence="1">The sequence shown here is derived from an EMBL/GenBank/DDBJ whole genome shotgun (WGS) entry which is preliminary data.</text>
</comment>
<reference evidence="1 2" key="1">
    <citation type="submission" date="2018-08" db="EMBL/GenBank/DDBJ databases">
        <title>A genome reference for cultivated species of the human gut microbiota.</title>
        <authorList>
            <person name="Zou Y."/>
            <person name="Xue W."/>
            <person name="Luo G."/>
        </authorList>
    </citation>
    <scope>NUCLEOTIDE SEQUENCE [LARGE SCALE GENOMIC DNA]</scope>
    <source>
        <strain evidence="1 2">AM13-21</strain>
    </source>
</reference>
<sequence length="60" mass="6813">MVAVFWGRYSSFLLHLPLKLPVIFLHLASPFFPVKGEESTAETEMRGDFLAINKLITSVF</sequence>
<dbReference type="AlphaFoldDB" id="A0A412NWV0"/>
<name>A0A412NWV0_PHOVU</name>
<organism evidence="1 2">
    <name type="scientific">Phocaeicola vulgatus</name>
    <name type="common">Bacteroides vulgatus</name>
    <dbReference type="NCBI Taxonomy" id="821"/>
    <lineage>
        <taxon>Bacteria</taxon>
        <taxon>Pseudomonadati</taxon>
        <taxon>Bacteroidota</taxon>
        <taxon>Bacteroidia</taxon>
        <taxon>Bacteroidales</taxon>
        <taxon>Bacteroidaceae</taxon>
        <taxon>Phocaeicola</taxon>
    </lineage>
</organism>
<evidence type="ECO:0000313" key="1">
    <source>
        <dbReference type="EMBL" id="RHI91346.1"/>
    </source>
</evidence>
<gene>
    <name evidence="1" type="ORF">DW150_10000</name>
</gene>
<dbReference type="EMBL" id="QRLF01000014">
    <property type="protein sequence ID" value="RHI91346.1"/>
    <property type="molecule type" value="Genomic_DNA"/>
</dbReference>
<accession>A0A412NWV0</accession>
<dbReference type="Proteomes" id="UP000285777">
    <property type="component" value="Unassembled WGS sequence"/>
</dbReference>
<evidence type="ECO:0000313" key="2">
    <source>
        <dbReference type="Proteomes" id="UP000285777"/>
    </source>
</evidence>
<proteinExistence type="predicted"/>
<protein>
    <submittedName>
        <fullName evidence="1">Uncharacterized protein</fullName>
    </submittedName>
</protein>